<dbReference type="Proteomes" id="UP001066276">
    <property type="component" value="Chromosome 1_1"/>
</dbReference>
<organism evidence="2 3">
    <name type="scientific">Pleurodeles waltl</name>
    <name type="common">Iberian ribbed newt</name>
    <dbReference type="NCBI Taxonomy" id="8319"/>
    <lineage>
        <taxon>Eukaryota</taxon>
        <taxon>Metazoa</taxon>
        <taxon>Chordata</taxon>
        <taxon>Craniata</taxon>
        <taxon>Vertebrata</taxon>
        <taxon>Euteleostomi</taxon>
        <taxon>Amphibia</taxon>
        <taxon>Batrachia</taxon>
        <taxon>Caudata</taxon>
        <taxon>Salamandroidea</taxon>
        <taxon>Salamandridae</taxon>
        <taxon>Pleurodelinae</taxon>
        <taxon>Pleurodeles</taxon>
    </lineage>
</organism>
<feature type="region of interest" description="Disordered" evidence="1">
    <location>
        <begin position="1"/>
        <end position="48"/>
    </location>
</feature>
<comment type="caution">
    <text evidence="2">The sequence shown here is derived from an EMBL/GenBank/DDBJ whole genome shotgun (WGS) entry which is preliminary data.</text>
</comment>
<gene>
    <name evidence="2" type="ORF">NDU88_001193</name>
</gene>
<evidence type="ECO:0000313" key="2">
    <source>
        <dbReference type="EMBL" id="KAJ1213559.1"/>
    </source>
</evidence>
<keyword evidence="3" id="KW-1185">Reference proteome</keyword>
<proteinExistence type="predicted"/>
<name>A0AAV7WHM0_PLEWA</name>
<feature type="compositionally biased region" description="Polar residues" evidence="1">
    <location>
        <begin position="1"/>
        <end position="17"/>
    </location>
</feature>
<reference evidence="2" key="1">
    <citation type="journal article" date="2022" name="bioRxiv">
        <title>Sequencing and chromosome-scale assembly of the giantPleurodeles waltlgenome.</title>
        <authorList>
            <person name="Brown T."/>
            <person name="Elewa A."/>
            <person name="Iarovenko S."/>
            <person name="Subramanian E."/>
            <person name="Araus A.J."/>
            <person name="Petzold A."/>
            <person name="Susuki M."/>
            <person name="Suzuki K.-i.T."/>
            <person name="Hayashi T."/>
            <person name="Toyoda A."/>
            <person name="Oliveira C."/>
            <person name="Osipova E."/>
            <person name="Leigh N.D."/>
            <person name="Simon A."/>
            <person name="Yun M.H."/>
        </authorList>
    </citation>
    <scope>NUCLEOTIDE SEQUENCE</scope>
    <source>
        <strain evidence="2">20211129_DDA</strain>
        <tissue evidence="2">Liver</tissue>
    </source>
</reference>
<dbReference type="AlphaFoldDB" id="A0AAV7WHM0"/>
<accession>A0AAV7WHM0</accession>
<evidence type="ECO:0000313" key="3">
    <source>
        <dbReference type="Proteomes" id="UP001066276"/>
    </source>
</evidence>
<protein>
    <submittedName>
        <fullName evidence="2">Uncharacterized protein</fullName>
    </submittedName>
</protein>
<sequence>MGRYQRTNASQGNTMEQYTPPVPLPQPNANPRGSEDSESVATTAEDPSRSEILAAIQGLRVALEGKIETVAVEMAGDVGQGHFGQLGKDRWSGSYDGPDWRTRGGRLLEGTVAQGSAVEPALRIEIPQDGTMAVESAGSADGSGVQLELGSEMVPAQVLLCRRHLELTVVPVSE</sequence>
<evidence type="ECO:0000256" key="1">
    <source>
        <dbReference type="SAM" id="MobiDB-lite"/>
    </source>
</evidence>
<dbReference type="EMBL" id="JANPWB010000001">
    <property type="protein sequence ID" value="KAJ1213559.1"/>
    <property type="molecule type" value="Genomic_DNA"/>
</dbReference>